<reference evidence="1 2" key="1">
    <citation type="submission" date="2017-01" db="EMBL/GenBank/DDBJ databases">
        <title>Genome Analysis of Deinococcus marmoris KOPRI26562.</title>
        <authorList>
            <person name="Kim J.H."/>
            <person name="Oh H.-M."/>
        </authorList>
    </citation>
    <scope>NUCLEOTIDE SEQUENCE [LARGE SCALE GENOMIC DNA]</scope>
    <source>
        <strain evidence="1 2">KOPRI26562</strain>
    </source>
</reference>
<proteinExistence type="predicted"/>
<sequence>MQNVLRIQGAKWGLLGGLSLALVACGGGLPTPQASDQPTVQTISGKVSGWQGEGRVAVSGLPGASSSVHTDGSFTLTLPGEAELTKQSLPIAEIAGNLDCLGSVQSSAPDARAFTLMSLDVKDGAGSRQTSAMTGSKPGLLSRRVNVRVWLYSDGATQLRGTMDCAKILSIPQISTLPVTVAVNVQPGWNVIELNIQASANILAQVSGSGTMANSTAGDAQTTFRTTQELQAQVAF</sequence>
<name>A0A1U7NYI7_9DEIO</name>
<dbReference type="OrthoDB" id="66230at2"/>
<gene>
    <name evidence="1" type="ORF">BOO71_0007012</name>
</gene>
<dbReference type="AlphaFoldDB" id="A0A1U7NYI7"/>
<organism evidence="1 2">
    <name type="scientific">Deinococcus marmoris</name>
    <dbReference type="NCBI Taxonomy" id="249408"/>
    <lineage>
        <taxon>Bacteria</taxon>
        <taxon>Thermotogati</taxon>
        <taxon>Deinococcota</taxon>
        <taxon>Deinococci</taxon>
        <taxon>Deinococcales</taxon>
        <taxon>Deinococcaceae</taxon>
        <taxon>Deinococcus</taxon>
    </lineage>
</organism>
<keyword evidence="2" id="KW-1185">Reference proteome</keyword>
<evidence type="ECO:0000313" key="2">
    <source>
        <dbReference type="Proteomes" id="UP000186607"/>
    </source>
</evidence>
<evidence type="ECO:0008006" key="3">
    <source>
        <dbReference type="Google" id="ProtNLM"/>
    </source>
</evidence>
<dbReference type="Proteomes" id="UP000186607">
    <property type="component" value="Unassembled WGS sequence"/>
</dbReference>
<dbReference type="PROSITE" id="PS51257">
    <property type="entry name" value="PROKAR_LIPOPROTEIN"/>
    <property type="match status" value="1"/>
</dbReference>
<accession>A0A1U7NYI7</accession>
<comment type="caution">
    <text evidence="1">The sequence shown here is derived from an EMBL/GenBank/DDBJ whole genome shotgun (WGS) entry which is preliminary data.</text>
</comment>
<dbReference type="STRING" id="249408.BOO71_0007012"/>
<dbReference type="RefSeq" id="WP_075832593.1">
    <property type="nucleotide sequence ID" value="NZ_MSTI01000077.1"/>
</dbReference>
<protein>
    <recommendedName>
        <fullName evidence="3">Lipoprotein</fullName>
    </recommendedName>
</protein>
<dbReference type="EMBL" id="MSTI01000077">
    <property type="protein sequence ID" value="OLV17985.1"/>
    <property type="molecule type" value="Genomic_DNA"/>
</dbReference>
<evidence type="ECO:0000313" key="1">
    <source>
        <dbReference type="EMBL" id="OLV17985.1"/>
    </source>
</evidence>